<reference evidence="1 2" key="1">
    <citation type="journal article" date="2019" name="Int. J. Syst. Evol. Microbiol.">
        <title>The Global Catalogue of Microorganisms (GCM) 10K type strain sequencing project: providing services to taxonomists for standard genome sequencing and annotation.</title>
        <authorList>
            <consortium name="The Broad Institute Genomics Platform"/>
            <consortium name="The Broad Institute Genome Sequencing Center for Infectious Disease"/>
            <person name="Wu L."/>
            <person name="Ma J."/>
        </authorList>
    </citation>
    <scope>NUCLEOTIDE SEQUENCE [LARGE SCALE GENOMIC DNA]</scope>
    <source>
        <strain evidence="1 2">SYNS20</strain>
    </source>
</reference>
<dbReference type="AlphaFoldDB" id="A0ABD5T9W9"/>
<organism evidence="1 2">
    <name type="scientific">Halobaculum halobium</name>
    <dbReference type="NCBI Taxonomy" id="3032281"/>
    <lineage>
        <taxon>Archaea</taxon>
        <taxon>Methanobacteriati</taxon>
        <taxon>Methanobacteriota</taxon>
        <taxon>Stenosarchaea group</taxon>
        <taxon>Halobacteria</taxon>
        <taxon>Halobacteriales</taxon>
        <taxon>Haloferacaceae</taxon>
        <taxon>Halobaculum</taxon>
    </lineage>
</organism>
<keyword evidence="2" id="KW-1185">Reference proteome</keyword>
<dbReference type="RefSeq" id="WP_284062866.1">
    <property type="nucleotide sequence ID" value="NZ_CP126158.1"/>
</dbReference>
<protein>
    <submittedName>
        <fullName evidence="1">Uncharacterized protein</fullName>
    </submittedName>
</protein>
<name>A0ABD5T9W9_9EURY</name>
<gene>
    <name evidence="1" type="ORF">ACFQFD_08685</name>
</gene>
<dbReference type="EMBL" id="JBHSWX010000012">
    <property type="protein sequence ID" value="MFC6786051.1"/>
    <property type="molecule type" value="Genomic_DNA"/>
</dbReference>
<evidence type="ECO:0000313" key="2">
    <source>
        <dbReference type="Proteomes" id="UP001596443"/>
    </source>
</evidence>
<evidence type="ECO:0000313" key="1">
    <source>
        <dbReference type="EMBL" id="MFC6786051.1"/>
    </source>
</evidence>
<proteinExistence type="predicted"/>
<accession>A0ABD5T9W9</accession>
<dbReference type="Proteomes" id="UP001596443">
    <property type="component" value="Unassembled WGS sequence"/>
</dbReference>
<comment type="caution">
    <text evidence="1">The sequence shown here is derived from an EMBL/GenBank/DDBJ whole genome shotgun (WGS) entry which is preliminary data.</text>
</comment>
<sequence>MFDSLAGVSLRILTLSPFDAAIEMRDHRYHVVCRDCPTELLSDSERTANRVAAGHENAAGHDVAIGRVE</sequence>
<dbReference type="GeneID" id="81209118"/>